<evidence type="ECO:0000256" key="2">
    <source>
        <dbReference type="ARBA" id="ARBA00023186"/>
    </source>
</evidence>
<evidence type="ECO:0000256" key="3">
    <source>
        <dbReference type="SAM" id="Coils"/>
    </source>
</evidence>
<evidence type="ECO:0000256" key="4">
    <source>
        <dbReference type="SAM" id="MobiDB-lite"/>
    </source>
</evidence>
<comment type="caution">
    <text evidence="6">The sequence shown here is derived from an EMBL/GenBank/DDBJ whole genome shotgun (WGS) entry which is preliminary data.</text>
</comment>
<dbReference type="SMART" id="SM00673">
    <property type="entry name" value="CARP"/>
    <property type="match status" value="1"/>
</dbReference>
<organism evidence="6 7">
    <name type="scientific">Chaetoceros tenuissimus</name>
    <dbReference type="NCBI Taxonomy" id="426638"/>
    <lineage>
        <taxon>Eukaryota</taxon>
        <taxon>Sar</taxon>
        <taxon>Stramenopiles</taxon>
        <taxon>Ochrophyta</taxon>
        <taxon>Bacillariophyta</taxon>
        <taxon>Coscinodiscophyceae</taxon>
        <taxon>Chaetocerotophycidae</taxon>
        <taxon>Chaetocerotales</taxon>
        <taxon>Chaetocerotaceae</taxon>
        <taxon>Chaetoceros</taxon>
    </lineage>
</organism>
<gene>
    <name evidence="6" type="ORF">CTEN210_10869</name>
</gene>
<dbReference type="Proteomes" id="UP001054902">
    <property type="component" value="Unassembled WGS sequence"/>
</dbReference>
<sequence>MSNQQVDREAQFLASQKARLDKLQEESQKLDVHLQNQRKEFWQSFKQQTQSIQQSLSLLIGQESGKEFVTAQQRNEALEDLNRIQLQIKSLNHFCNRSNKFQKQILTQWFDQNELPELPIGDVRLINVDLQELKTRVDEIRSIIVPKEKFRFKRYHAYMAKHNANGVIMEEMEEDEEKLDSNEQEKNDHDDMLSFDGLTLSKQADSVIVVEADGSIQIQSKEDKSQVQRISCEKAFTDAKAFLIQDITNCEIQVHGLYNSVHVIQATNSSIKIESAIHGPVHVTNCTNTLLQIPFSRQLRIHDCTSVSFVIHCASGPIIEGSKEMKFYQKDFEKKYSEDFDAGVNLYWDVKDFFWLKNNIKSPNFEVYTEKEFGEDNEVKRLIESFDNFFLSETNIEENALGAESAEEQNLGMDETNTDGNDDEDSSEDEL</sequence>
<feature type="region of interest" description="Disordered" evidence="4">
    <location>
        <begin position="401"/>
        <end position="431"/>
    </location>
</feature>
<accession>A0AAD3H8Z2</accession>
<dbReference type="GO" id="GO:0005737">
    <property type="term" value="C:cytoplasm"/>
    <property type="evidence" value="ECO:0007669"/>
    <property type="project" value="TreeGrafter"/>
</dbReference>
<dbReference type="EMBL" id="BLLK01000047">
    <property type="protein sequence ID" value="GFH54393.1"/>
    <property type="molecule type" value="Genomic_DNA"/>
</dbReference>
<keyword evidence="3" id="KW-0175">Coiled coil</keyword>
<protein>
    <recommendedName>
        <fullName evidence="5">C-CAP/cofactor C-like domain-containing protein</fullName>
    </recommendedName>
</protein>
<dbReference type="InterPro" id="IPR017901">
    <property type="entry name" value="C-CAP_CF_C-like"/>
</dbReference>
<dbReference type="InterPro" id="IPR006599">
    <property type="entry name" value="CARP_motif"/>
</dbReference>
<dbReference type="AlphaFoldDB" id="A0AAD3H8Z2"/>
<dbReference type="Pfam" id="PF07986">
    <property type="entry name" value="TBCC"/>
    <property type="match status" value="1"/>
</dbReference>
<dbReference type="InterPro" id="IPR027684">
    <property type="entry name" value="TBCC"/>
</dbReference>
<dbReference type="PANTHER" id="PTHR15139:SF0">
    <property type="entry name" value="TUBULIN-SPECIFIC CHAPERONE C"/>
    <property type="match status" value="1"/>
</dbReference>
<dbReference type="Gene3D" id="2.160.20.70">
    <property type="match status" value="1"/>
</dbReference>
<keyword evidence="7" id="KW-1185">Reference proteome</keyword>
<reference evidence="6 7" key="1">
    <citation type="journal article" date="2021" name="Sci. Rep.">
        <title>The genome of the diatom Chaetoceros tenuissimus carries an ancient integrated fragment of an extant virus.</title>
        <authorList>
            <person name="Hongo Y."/>
            <person name="Kimura K."/>
            <person name="Takaki Y."/>
            <person name="Yoshida Y."/>
            <person name="Baba S."/>
            <person name="Kobayashi G."/>
            <person name="Nagasaki K."/>
            <person name="Hano T."/>
            <person name="Tomaru Y."/>
        </authorList>
    </citation>
    <scope>NUCLEOTIDE SEQUENCE [LARGE SCALE GENOMIC DNA]</scope>
    <source>
        <strain evidence="6 7">NIES-3715</strain>
    </source>
</reference>
<evidence type="ECO:0000313" key="7">
    <source>
        <dbReference type="Proteomes" id="UP001054902"/>
    </source>
</evidence>
<evidence type="ECO:0000313" key="6">
    <source>
        <dbReference type="EMBL" id="GFH54393.1"/>
    </source>
</evidence>
<feature type="domain" description="C-CAP/cofactor C-like" evidence="5">
    <location>
        <begin position="226"/>
        <end position="355"/>
    </location>
</feature>
<dbReference type="InterPro" id="IPR012945">
    <property type="entry name" value="Tubulin-bd_cofactor_C_dom"/>
</dbReference>
<feature type="compositionally biased region" description="Acidic residues" evidence="4">
    <location>
        <begin position="416"/>
        <end position="431"/>
    </location>
</feature>
<dbReference type="GO" id="GO:0007023">
    <property type="term" value="P:post-chaperonin tubulin folding pathway"/>
    <property type="evidence" value="ECO:0007669"/>
    <property type="project" value="InterPro"/>
</dbReference>
<name>A0AAD3H8Z2_9STRA</name>
<keyword evidence="2" id="KW-0143">Chaperone</keyword>
<evidence type="ECO:0000259" key="5">
    <source>
        <dbReference type="PROSITE" id="PS51329"/>
    </source>
</evidence>
<dbReference type="GO" id="GO:0007021">
    <property type="term" value="P:tubulin complex assembly"/>
    <property type="evidence" value="ECO:0007669"/>
    <property type="project" value="TreeGrafter"/>
</dbReference>
<dbReference type="InterPro" id="IPR016098">
    <property type="entry name" value="CAP/MinC_C"/>
</dbReference>
<proteinExistence type="inferred from homology"/>
<evidence type="ECO:0000256" key="1">
    <source>
        <dbReference type="ARBA" id="ARBA00008848"/>
    </source>
</evidence>
<dbReference type="PANTHER" id="PTHR15139">
    <property type="entry name" value="TUBULIN FOLDING COFACTOR C"/>
    <property type="match status" value="1"/>
</dbReference>
<comment type="similarity">
    <text evidence="1">Belongs to the TBCC family.</text>
</comment>
<dbReference type="PROSITE" id="PS51329">
    <property type="entry name" value="C_CAP_COFACTOR_C"/>
    <property type="match status" value="1"/>
</dbReference>
<feature type="coiled-coil region" evidence="3">
    <location>
        <begin position="6"/>
        <end position="40"/>
    </location>
</feature>